<proteinExistence type="inferred from homology"/>
<reference evidence="6 7" key="1">
    <citation type="journal article" date="2013" name="Genome Announc.">
        <title>Draft Genome Sequence of Pseudomonas fluorescens LMG 5329, a White Line-Inducing Principle-Producing Bioindicator for the Mushroom Pathogen Pseudomonas tolaasii.</title>
        <authorList>
            <person name="Ghequire M.G."/>
            <person name="Rokni-Zadeh H."/>
            <person name="Zarrineh P."/>
            <person name="De Mot R."/>
        </authorList>
    </citation>
    <scope>NUCLEOTIDE SEQUENCE [LARGE SCALE GENOMIC DNA]</scope>
    <source>
        <strain evidence="6 7">LMG 5329</strain>
    </source>
</reference>
<evidence type="ECO:0000256" key="1">
    <source>
        <dbReference type="ARBA" id="ARBA00004613"/>
    </source>
</evidence>
<dbReference type="Gene3D" id="2.40.50.230">
    <property type="entry name" value="Gp5 N-terminal domain"/>
    <property type="match status" value="1"/>
</dbReference>
<dbReference type="NCBIfam" id="TIGR03361">
    <property type="entry name" value="VI_Rhs_Vgr"/>
    <property type="match status" value="1"/>
</dbReference>
<dbReference type="Gene3D" id="2.30.110.50">
    <property type="match status" value="1"/>
</dbReference>
<dbReference type="OrthoDB" id="9762420at2"/>
<dbReference type="Proteomes" id="UP000030060">
    <property type="component" value="Unassembled WGS sequence"/>
</dbReference>
<evidence type="ECO:0000313" key="7">
    <source>
        <dbReference type="Proteomes" id="UP000030060"/>
    </source>
</evidence>
<dbReference type="InterPro" id="IPR006531">
    <property type="entry name" value="Gp5/Vgr_OB"/>
</dbReference>
<dbReference type="Gene3D" id="4.10.220.110">
    <property type="match status" value="1"/>
</dbReference>
<evidence type="ECO:0000256" key="3">
    <source>
        <dbReference type="ARBA" id="ARBA00022525"/>
    </source>
</evidence>
<dbReference type="AlphaFoldDB" id="A0A0A1Z2S6"/>
<dbReference type="EMBL" id="ASGY01000058">
    <property type="protein sequence ID" value="KGE68508.1"/>
    <property type="molecule type" value="Genomic_DNA"/>
</dbReference>
<gene>
    <name evidence="6" type="ORF">K814_0107595</name>
</gene>
<feature type="domain" description="Gp5/Type VI secretion system Vgr C-terminal trimerisation" evidence="5">
    <location>
        <begin position="466"/>
        <end position="574"/>
    </location>
</feature>
<dbReference type="Pfam" id="PF05954">
    <property type="entry name" value="Phage_GPD"/>
    <property type="match status" value="1"/>
</dbReference>
<organism evidence="6 7">
    <name type="scientific">Pseudomonas fluorescens LMG 5329</name>
    <dbReference type="NCBI Taxonomy" id="1324332"/>
    <lineage>
        <taxon>Bacteria</taxon>
        <taxon>Pseudomonadati</taxon>
        <taxon>Pseudomonadota</taxon>
        <taxon>Gammaproteobacteria</taxon>
        <taxon>Pseudomonadales</taxon>
        <taxon>Pseudomonadaceae</taxon>
        <taxon>Pseudomonas</taxon>
    </lineage>
</organism>
<evidence type="ECO:0000259" key="4">
    <source>
        <dbReference type="Pfam" id="PF04717"/>
    </source>
</evidence>
<evidence type="ECO:0000256" key="2">
    <source>
        <dbReference type="ARBA" id="ARBA00005558"/>
    </source>
</evidence>
<accession>A0A0A1Z2S6</accession>
<dbReference type="SUPFAM" id="SSF69255">
    <property type="entry name" value="gp5 N-terminal domain-like"/>
    <property type="match status" value="1"/>
</dbReference>
<name>A0A0A1Z2S6_PSEFL</name>
<dbReference type="SUPFAM" id="SSF69349">
    <property type="entry name" value="Phage fibre proteins"/>
    <property type="match status" value="1"/>
</dbReference>
<comment type="subcellular location">
    <subcellularLocation>
        <location evidence="1">Secreted</location>
    </subcellularLocation>
</comment>
<dbReference type="Pfam" id="PF04717">
    <property type="entry name" value="Phage_base_V"/>
    <property type="match status" value="1"/>
</dbReference>
<evidence type="ECO:0000259" key="5">
    <source>
        <dbReference type="Pfam" id="PF22178"/>
    </source>
</evidence>
<evidence type="ECO:0000313" key="6">
    <source>
        <dbReference type="EMBL" id="KGE68508.1"/>
    </source>
</evidence>
<keyword evidence="3" id="KW-0964">Secreted</keyword>
<dbReference type="InterPro" id="IPR054030">
    <property type="entry name" value="Gp5_Vgr_C"/>
</dbReference>
<comment type="caution">
    <text evidence="6">The sequence shown here is derived from an EMBL/GenBank/DDBJ whole genome shotgun (WGS) entry which is preliminary data.</text>
</comment>
<dbReference type="Gene3D" id="3.55.50.10">
    <property type="entry name" value="Baseplate protein-like domains"/>
    <property type="match status" value="1"/>
</dbReference>
<feature type="domain" description="Gp5/Type VI secretion system Vgr protein OB-fold" evidence="4">
    <location>
        <begin position="382"/>
        <end position="448"/>
    </location>
</feature>
<dbReference type="NCBIfam" id="TIGR01646">
    <property type="entry name" value="vgr_GE"/>
    <property type="match status" value="1"/>
</dbReference>
<dbReference type="Pfam" id="PF22178">
    <property type="entry name" value="Gp5_trimer_C"/>
    <property type="match status" value="1"/>
</dbReference>
<dbReference type="InterPro" id="IPR050708">
    <property type="entry name" value="T6SS_VgrG/RHS"/>
</dbReference>
<dbReference type="InterPro" id="IPR006533">
    <property type="entry name" value="T6SS_Vgr_RhsGE"/>
</dbReference>
<dbReference type="PANTHER" id="PTHR32305">
    <property type="match status" value="1"/>
</dbReference>
<dbReference type="SUPFAM" id="SSF69279">
    <property type="entry name" value="Phage tail proteins"/>
    <property type="match status" value="2"/>
</dbReference>
<protein>
    <submittedName>
        <fullName evidence="6">Type IV secretion protein Rhs</fullName>
    </submittedName>
</protein>
<dbReference type="GO" id="GO:0005576">
    <property type="term" value="C:extracellular region"/>
    <property type="evidence" value="ECO:0007669"/>
    <property type="project" value="UniProtKB-SubCell"/>
</dbReference>
<comment type="similarity">
    <text evidence="2">Belongs to the VgrG protein family.</text>
</comment>
<dbReference type="RefSeq" id="WP_038844384.1">
    <property type="nucleotide sequence ID" value="NZ_ASGY01000058.1"/>
</dbReference>
<dbReference type="InterPro" id="IPR017847">
    <property type="entry name" value="T6SS_RhsGE_Vgr_subset"/>
</dbReference>
<dbReference type="InterPro" id="IPR037026">
    <property type="entry name" value="Vgr_OB-fold_dom_sf"/>
</dbReference>
<dbReference type="PANTHER" id="PTHR32305:SF15">
    <property type="entry name" value="PROTEIN RHSA-RELATED"/>
    <property type="match status" value="1"/>
</dbReference>
<sequence length="653" mass="72486">MFAPANQSAFTLTLDGEPSEFQVHGFMGDEFISLPFRFDLELVSEQSDQDLESLLHRQAFLGFDAHGHGIHGLVYRVAQGDSGRRLTRYQITLVPQLAYLEHSTHQRIFQKKTVPEIIAQVLEAQAIQSDAFAFQLSGKYPQCEYCVQFGETDLEFIQRLCAESGIHYHFQHSPERHLLVFGDDQSVFARPDQATPYSPGTGMVADEPAIKRFILRLKTRTTGVSLRDYDFQKPGLTLESEASSRLRPTLDDQRYPGHFTDRERGKYLAQRLLERHRSDYCQASGASDQPALVTGQFLKMTGHPRQEWNDLWLVTQVHHVGHQPQVLEESVGDESPQGYSNDFVVTPWDIAFRTPLIMSRPQIAGYQNAVVTGPADSEIHCDEYGRVKVQLAWDRDGEHNDHSSCWLRVASGWAHDRYGSVLIPRVGMEVLVGFVNGDMDMPLVMGCLPNAATQIPLDLPADKTRSIFRSQSSPGGGGYNELRIEDRKGAEEIYLRAQRDWTQHVLHDLRVKVDGESHHELQGEEQRIIHGNRLTDLKQDDHLMVGGSRQVRAGQTIQIGAGQSVVIEGGATVTIQAGGQSITLSAGGIFSSVPIQLGGAPAVAAAPLTPGQKETLLAVIPAPLSRVQVASLKRSAPFCEECERCKNGQCGPI</sequence>